<dbReference type="PANTHER" id="PTHR46718:SF1">
    <property type="entry name" value="ASPARTATE-SEMIALDEHYDE DEHYDROGENASE"/>
    <property type="match status" value="1"/>
</dbReference>
<dbReference type="GO" id="GO:0009088">
    <property type="term" value="P:threonine biosynthetic process"/>
    <property type="evidence" value="ECO:0007669"/>
    <property type="project" value="TreeGrafter"/>
</dbReference>
<dbReference type="AlphaFoldDB" id="A0A0M9GLI6"/>
<dbReference type="Proteomes" id="UP000038011">
    <property type="component" value="Unassembled WGS sequence"/>
</dbReference>
<organism evidence="1 2">
    <name type="scientific">Ahrensia marina</name>
    <dbReference type="NCBI Taxonomy" id="1514904"/>
    <lineage>
        <taxon>Bacteria</taxon>
        <taxon>Pseudomonadati</taxon>
        <taxon>Pseudomonadota</taxon>
        <taxon>Alphaproteobacteria</taxon>
        <taxon>Hyphomicrobiales</taxon>
        <taxon>Ahrensiaceae</taxon>
        <taxon>Ahrensia</taxon>
    </lineage>
</organism>
<dbReference type="GO" id="GO:0004073">
    <property type="term" value="F:aspartate-semialdehyde dehydrogenase activity"/>
    <property type="evidence" value="ECO:0007669"/>
    <property type="project" value="TreeGrafter"/>
</dbReference>
<sequence length="302" mass="33141">MGQKHISVAGANTLLGQHFLARTAADEAIVIDSFHSELCKDGNFNLMDKTPWQLATAIAEHYAKVPVLRADSPPLAPILISFLPDRIGEKIEKIHLARGTRLVTHCEYARYKAPLAIPGVLPVEPSAGFIATPNCTTAMCALPLHHLHKEHKIRAVTITTLQAISGTDLPGMPAHIIHDHVIGHLEGEAETLTNELSHIFNNAFALNSFATRVPVWRGHTITMAISFADKTDAKTVRRTLARTSNIEFKNQNARDNFSNYWPMTTITNIRDGNDAVLIVLKGDNLEAATTGIMHEIVHMLAP</sequence>
<proteinExistence type="predicted"/>
<protein>
    <submittedName>
        <fullName evidence="1">Uncharacterized protein</fullName>
    </submittedName>
</protein>
<dbReference type="InterPro" id="IPR051823">
    <property type="entry name" value="ASADH-related"/>
</dbReference>
<gene>
    <name evidence="1" type="ORF">SU32_14590</name>
</gene>
<dbReference type="RefSeq" id="WP_054000116.1">
    <property type="nucleotide sequence ID" value="NZ_JXMU01000026.1"/>
</dbReference>
<dbReference type="EMBL" id="JXMU01000026">
    <property type="protein sequence ID" value="KPB00246.1"/>
    <property type="molecule type" value="Genomic_DNA"/>
</dbReference>
<dbReference type="STRING" id="1514904.SU32_14590"/>
<name>A0A0M9GLI6_9HYPH</name>
<dbReference type="OrthoDB" id="7832720at2"/>
<dbReference type="PANTHER" id="PTHR46718">
    <property type="entry name" value="ASPARTATE-SEMIALDEHYDE DEHYDROGENASE"/>
    <property type="match status" value="1"/>
</dbReference>
<evidence type="ECO:0000313" key="2">
    <source>
        <dbReference type="Proteomes" id="UP000038011"/>
    </source>
</evidence>
<dbReference type="GO" id="GO:0009086">
    <property type="term" value="P:methionine biosynthetic process"/>
    <property type="evidence" value="ECO:0007669"/>
    <property type="project" value="TreeGrafter"/>
</dbReference>
<dbReference type="CDD" id="cd18130">
    <property type="entry name" value="ASADH_C_arch_fung_like"/>
    <property type="match status" value="1"/>
</dbReference>
<dbReference type="PATRIC" id="fig|1514904.3.peg.2056"/>
<dbReference type="SUPFAM" id="SSF55347">
    <property type="entry name" value="Glyceraldehyde-3-phosphate dehydrogenase-like, C-terminal domain"/>
    <property type="match status" value="1"/>
</dbReference>
<dbReference type="Gene3D" id="3.30.360.10">
    <property type="entry name" value="Dihydrodipicolinate Reductase, domain 2"/>
    <property type="match status" value="1"/>
</dbReference>
<evidence type="ECO:0000313" key="1">
    <source>
        <dbReference type="EMBL" id="KPB00246.1"/>
    </source>
</evidence>
<comment type="caution">
    <text evidence="1">The sequence shown here is derived from an EMBL/GenBank/DDBJ whole genome shotgun (WGS) entry which is preliminary data.</text>
</comment>
<reference evidence="1 2" key="1">
    <citation type="submission" date="2015-01" db="EMBL/GenBank/DDBJ databases">
        <title>Ahrensia donghaiensis sp. nov., a novel dimethylsulphoniopropionate-cleavage bacterium isolated from seawater and emended descriptions of the genus Ahrensia and Ahrensia kielensis.</title>
        <authorList>
            <person name="Liu J."/>
        </authorList>
    </citation>
    <scope>NUCLEOTIDE SEQUENCE [LARGE SCALE GENOMIC DNA]</scope>
    <source>
        <strain evidence="1 2">LZD062</strain>
    </source>
</reference>
<keyword evidence="2" id="KW-1185">Reference proteome</keyword>
<accession>A0A0M9GLI6</accession>